<dbReference type="InterPro" id="IPR018834">
    <property type="entry name" value="DNA/RNA-bd_Est1-type"/>
</dbReference>
<evidence type="ECO:0000259" key="3">
    <source>
        <dbReference type="Pfam" id="PF10374"/>
    </source>
</evidence>
<dbReference type="SUPFAM" id="SSF48452">
    <property type="entry name" value="TPR-like"/>
    <property type="match status" value="1"/>
</dbReference>
<dbReference type="Gene3D" id="1.25.40.10">
    <property type="entry name" value="Tetratricopeptide repeat domain"/>
    <property type="match status" value="1"/>
</dbReference>
<keyword evidence="5" id="KW-1185">Reference proteome</keyword>
<dbReference type="AlphaFoldDB" id="A0A9Q8LAF9"/>
<feature type="domain" description="DNA/RNA-binding" evidence="2">
    <location>
        <begin position="181"/>
        <end position="475"/>
    </location>
</feature>
<protein>
    <submittedName>
        <fullName evidence="4">Uncharacterized protein</fullName>
    </submittedName>
</protein>
<organism evidence="4 5">
    <name type="scientific">Passalora fulva</name>
    <name type="common">Tomato leaf mold</name>
    <name type="synonym">Cladosporium fulvum</name>
    <dbReference type="NCBI Taxonomy" id="5499"/>
    <lineage>
        <taxon>Eukaryota</taxon>
        <taxon>Fungi</taxon>
        <taxon>Dikarya</taxon>
        <taxon>Ascomycota</taxon>
        <taxon>Pezizomycotina</taxon>
        <taxon>Dothideomycetes</taxon>
        <taxon>Dothideomycetidae</taxon>
        <taxon>Mycosphaerellales</taxon>
        <taxon>Mycosphaerellaceae</taxon>
        <taxon>Fulvia</taxon>
    </lineage>
</organism>
<feature type="compositionally biased region" description="Low complexity" evidence="1">
    <location>
        <begin position="676"/>
        <end position="689"/>
    </location>
</feature>
<dbReference type="InterPro" id="IPR045153">
    <property type="entry name" value="Est1/Ebs1-like"/>
</dbReference>
<dbReference type="PANTHER" id="PTHR15696:SF36">
    <property type="entry name" value="NONSENSE-MEDIATED MRNA DECAY FACTOR"/>
    <property type="match status" value="1"/>
</dbReference>
<dbReference type="PANTHER" id="PTHR15696">
    <property type="entry name" value="SMG-7 SUPPRESSOR WITH MORPHOLOGICAL EFFECT ON GENITALIA PROTEIN 7"/>
    <property type="match status" value="1"/>
</dbReference>
<sequence length="818" mass="90628">MEDLLAREQAAEHNVLTLLKRTDVPVEHVLQAFHIYRQAASEYIFADFECAERCEAHLWQAHNAGKKYFHKELSRFRKQPEKVVETRHVTKLFLQFVKQGERYYRDYVRHLNTACGGIPELESIAWLEKTDSTGESQPPADFQLTQDQARASAHRALIYTGDLCRYRASEQLDKVPSFGPALGYYGLAASIVPASGLGHHQQAVVALEQRNHLRAIYHLYRSICVPDPHPLALNNLNKEFEKTNAAWEKGELIQKGPPNDPDAPKRVLVGWFVRLHSMCYKGERFTGYQELEREVLSQLANLITHPSLQDTIGRMILVNMAAQHTAAAQFQAIAQQNLPVDNIQESFLHYFRFNLKTFTALLQVFYTDLRNLLSNMADQDGELADKLTPAGRRLLPCLRIYNNWLIVHAHMPPALATDEVVGESVAEFWPVYARAIDLVAQAFPIWDLEEHLEQVSCATYMMEEDVETFKFTPVVDDKTRSTWYDTQTQADKPRHSGKNVVCSSPDDELLYRVHGFLATGLNFATSDDNAPIGMIGTRVYFDKPENLDGLTVRPIEYQPDPIAPPSKAIQQQSVPVSYAAAAANGHAKQGRPAAAPRKTSATKQTRDAQLVRMVEDLVDETDPKDPVTPPQPPASTPAIVTNGDATFGLQDSVQDLGQTLPKYGKPSRAAAAKSWRPGPGVTVTPPAVRPVNMARPLSGNHERLQSVSKLWNDGPNMTGALGSPIPAAAPGHSRVNSASSIRSRNSLNQVDTWGSMESAPRTLPESVVPQNVYESEYSSIDQAGMASPLLFGAGGSVWSSMPTTNGVRNVSPSYGQGG</sequence>
<evidence type="ECO:0000256" key="1">
    <source>
        <dbReference type="SAM" id="MobiDB-lite"/>
    </source>
</evidence>
<feature type="region of interest" description="Disordered" evidence="1">
    <location>
        <begin position="669"/>
        <end position="689"/>
    </location>
</feature>
<proteinExistence type="predicted"/>
<dbReference type="KEGG" id="ffu:CLAFUR5_03224"/>
<gene>
    <name evidence="4" type="ORF">CLAFUR5_03224</name>
</gene>
<evidence type="ECO:0000259" key="2">
    <source>
        <dbReference type="Pfam" id="PF10373"/>
    </source>
</evidence>
<dbReference type="RefSeq" id="XP_047758155.1">
    <property type="nucleotide sequence ID" value="XM_047902372.1"/>
</dbReference>
<dbReference type="GeneID" id="71983102"/>
<dbReference type="Pfam" id="PF10374">
    <property type="entry name" value="EST1"/>
    <property type="match status" value="1"/>
</dbReference>
<dbReference type="OMA" id="HINGIFQ"/>
<feature type="region of interest" description="Disordered" evidence="1">
    <location>
        <begin position="584"/>
        <end position="606"/>
    </location>
</feature>
<dbReference type="InterPro" id="IPR019458">
    <property type="entry name" value="Est1-like_N"/>
</dbReference>
<evidence type="ECO:0000313" key="4">
    <source>
        <dbReference type="EMBL" id="UJO13789.1"/>
    </source>
</evidence>
<dbReference type="Pfam" id="PF10373">
    <property type="entry name" value="EST1_DNA_bind"/>
    <property type="match status" value="1"/>
</dbReference>
<name>A0A9Q8LAF9_PASFU</name>
<dbReference type="OrthoDB" id="69928at2759"/>
<reference evidence="4" key="2">
    <citation type="journal article" date="2022" name="Microb. Genom.">
        <title>A chromosome-scale genome assembly of the tomato pathogen Cladosporium fulvum reveals a compartmentalized genome architecture and the presence of a dispensable chromosome.</title>
        <authorList>
            <person name="Zaccaron A.Z."/>
            <person name="Chen L.H."/>
            <person name="Samaras A."/>
            <person name="Stergiopoulos I."/>
        </authorList>
    </citation>
    <scope>NUCLEOTIDE SEQUENCE</scope>
    <source>
        <strain evidence="4">Race5_Kim</strain>
    </source>
</reference>
<dbReference type="InterPro" id="IPR011990">
    <property type="entry name" value="TPR-like_helical_dom_sf"/>
</dbReference>
<dbReference type="Proteomes" id="UP000756132">
    <property type="component" value="Chromosome 2"/>
</dbReference>
<accession>A0A9Q8LAF9</accession>
<dbReference type="EMBL" id="CP090164">
    <property type="protein sequence ID" value="UJO13789.1"/>
    <property type="molecule type" value="Genomic_DNA"/>
</dbReference>
<reference evidence="4" key="1">
    <citation type="submission" date="2021-12" db="EMBL/GenBank/DDBJ databases">
        <authorList>
            <person name="Zaccaron A."/>
            <person name="Stergiopoulos I."/>
        </authorList>
    </citation>
    <scope>NUCLEOTIDE SEQUENCE</scope>
    <source>
        <strain evidence="4">Race5_Kim</strain>
    </source>
</reference>
<feature type="domain" description="Telomerase activating protein Est1-like N-terminal" evidence="3">
    <location>
        <begin position="55"/>
        <end position="168"/>
    </location>
</feature>
<evidence type="ECO:0000313" key="5">
    <source>
        <dbReference type="Proteomes" id="UP000756132"/>
    </source>
</evidence>